<dbReference type="Pfam" id="PF02469">
    <property type="entry name" value="Fasciclin"/>
    <property type="match status" value="2"/>
</dbReference>
<proteinExistence type="predicted"/>
<dbReference type="InterPro" id="IPR000782">
    <property type="entry name" value="FAS1_domain"/>
</dbReference>
<evidence type="ECO:0000313" key="1">
    <source>
        <dbReference type="EMBL" id="VIO64844.1"/>
    </source>
</evidence>
<sequence length="407" mass="45600">MSKQKPSLWRALRALSFIISIPLLIQYLVLKWYSTSQNTPTPVFHEPNHETNLTVWEVLSNDDRVSKFVDVIGKLPDIVRGLSAPQARFTVYAPVNEAFDSFYFPPDPPPFFGLFIAGCHMGPGPVPAERLPSMGTVSSFVNGDIFFTYKQRISVQKDKSGLILNRAARVLPVNASQSIAVNGFIHHIDTVLELPNSTAHALRTRPELSKLRRGLEATKLSESIYDTNAHVSQTIFAPTNAAFDRLGKTATKFLFSHGGRPYLRALLKYHVVANKTLFSDSYWPHGGAKLMDLSLIPNKDSHQFDLPTLHNNLTLQVESRKIHKKWHLNVLKDQVAEGKSHDSIPVSMPDVILMDGVMHFIDSILLPPAKSEQRKTSWLSRLKSSLGHNKQSIEDLVTLLGPYIDEP</sequence>
<dbReference type="Gene3D" id="2.30.180.10">
    <property type="entry name" value="FAS1 domain"/>
    <property type="match status" value="2"/>
</dbReference>
<dbReference type="PANTHER" id="PTHR10900:SF125">
    <property type="entry name" value="FAS1 DOMAIN-CONTAINING PROTEIN YLR001C"/>
    <property type="match status" value="1"/>
</dbReference>
<dbReference type="AlphaFoldDB" id="A0A2H3H8X0"/>
<dbReference type="InterPro" id="IPR036378">
    <property type="entry name" value="FAS1_dom_sf"/>
</dbReference>
<reference evidence="1" key="1">
    <citation type="submission" date="2019-04" db="EMBL/GenBank/DDBJ databases">
        <authorList>
            <person name="Melise S."/>
            <person name="Noan J."/>
            <person name="Okalmin O."/>
        </authorList>
    </citation>
    <scope>NUCLEOTIDE SEQUENCE</scope>
    <source>
        <strain evidence="1">FN9</strain>
    </source>
</reference>
<accession>A0A2H3H8X0</accession>
<protein>
    <submittedName>
        <fullName evidence="1">Uncharacterized protein</fullName>
    </submittedName>
</protein>
<organism evidence="1">
    <name type="scientific">Gibberella zeae</name>
    <name type="common">Wheat head blight fungus</name>
    <name type="synonym">Fusarium graminearum</name>
    <dbReference type="NCBI Taxonomy" id="5518"/>
    <lineage>
        <taxon>Eukaryota</taxon>
        <taxon>Fungi</taxon>
        <taxon>Dikarya</taxon>
        <taxon>Ascomycota</taxon>
        <taxon>Pezizomycotina</taxon>
        <taxon>Sordariomycetes</taxon>
        <taxon>Hypocreomycetidae</taxon>
        <taxon>Hypocreales</taxon>
        <taxon>Nectriaceae</taxon>
        <taxon>Fusarium</taxon>
    </lineage>
</organism>
<dbReference type="InterPro" id="IPR050904">
    <property type="entry name" value="Adhesion/Biosynth-related"/>
</dbReference>
<name>A0A2H3H8X0_GIBZA</name>
<dbReference type="SMART" id="SM00554">
    <property type="entry name" value="FAS1"/>
    <property type="match status" value="2"/>
</dbReference>
<dbReference type="EMBL" id="CAAKMV010000207">
    <property type="protein sequence ID" value="VIO64844.1"/>
    <property type="molecule type" value="Genomic_DNA"/>
</dbReference>
<dbReference type="PROSITE" id="PS50213">
    <property type="entry name" value="FAS1"/>
    <property type="match status" value="2"/>
</dbReference>
<dbReference type="SUPFAM" id="SSF82153">
    <property type="entry name" value="FAS1 domain"/>
    <property type="match status" value="2"/>
</dbReference>
<dbReference type="OrthoDB" id="7700931at2759"/>
<gene>
    <name evidence="1" type="ORF">FUG_LOCUS580816</name>
</gene>
<dbReference type="PANTHER" id="PTHR10900">
    <property type="entry name" value="PERIOSTIN-RELATED"/>
    <property type="match status" value="1"/>
</dbReference>